<dbReference type="Pfam" id="PF01067">
    <property type="entry name" value="Calpain_III"/>
    <property type="match status" value="1"/>
</dbReference>
<dbReference type="CDD" id="cd16182">
    <property type="entry name" value="EFh_PEF_Group_II_CAPN_like"/>
    <property type="match status" value="1"/>
</dbReference>
<protein>
    <submittedName>
        <fullName evidence="3">Calpain</fullName>
    </submittedName>
</protein>
<sequence length="377" mass="43387">MSFKDFSSSFSLIEVCFLSMEGLEDEEQFQYKQPVNIVTVQGNWVPNVNAGGKLETTEFYATNPQFQFDVPENENEDHELVVISLLLCDFRKRNPPKIRQIGFRIYSLTQQHNSPLSATELTSLPTVYNTECQSKATVTVLLQLIQGSYLIIPSTEEPNQRGDFKIRLVSQFKASLWELDRPNKQLEITAEQEMMTPSVVQSEQNIRTCVKIFDRHCDKESYTIDAVQLRKLFKDNHPKGISGFDGFDLETCRQMINTFSTENEPYLSMKEFLELSSYIHTLSTEFLQHCPPHKGQIPMIHLRKAFESAGYSTSNKVFTTLVQRHHCSKTDTVNFREFTTCALSMKYIYQNAIKQPNLISGCSPDLLEDYIVGFLRM</sequence>
<dbReference type="Gene3D" id="2.60.120.380">
    <property type="match status" value="1"/>
</dbReference>
<name>G7YHP2_CLOSI</name>
<dbReference type="EMBL" id="DF143300">
    <property type="protein sequence ID" value="GAA52475.1"/>
    <property type="molecule type" value="Genomic_DNA"/>
</dbReference>
<dbReference type="SMART" id="SM00720">
    <property type="entry name" value="calpain_III"/>
    <property type="match status" value="1"/>
</dbReference>
<dbReference type="PANTHER" id="PTHR10183">
    <property type="entry name" value="CALPAIN"/>
    <property type="match status" value="1"/>
</dbReference>
<dbReference type="AlphaFoldDB" id="G7YHP2"/>
<evidence type="ECO:0000259" key="2">
    <source>
        <dbReference type="SMART" id="SM00720"/>
    </source>
</evidence>
<dbReference type="Gene3D" id="1.10.238.10">
    <property type="entry name" value="EF-hand"/>
    <property type="match status" value="1"/>
</dbReference>
<evidence type="ECO:0000313" key="4">
    <source>
        <dbReference type="Proteomes" id="UP000008909"/>
    </source>
</evidence>
<dbReference type="SUPFAM" id="SSF49758">
    <property type="entry name" value="Calpain large subunit, middle domain (domain III)"/>
    <property type="match status" value="1"/>
</dbReference>
<comment type="similarity">
    <text evidence="1">Belongs to the peptidase C2 family.</text>
</comment>
<dbReference type="GO" id="GO:0004198">
    <property type="term" value="F:calcium-dependent cysteine-type endopeptidase activity"/>
    <property type="evidence" value="ECO:0007669"/>
    <property type="project" value="InterPro"/>
</dbReference>
<reference key="2">
    <citation type="submission" date="2011-10" db="EMBL/GenBank/DDBJ databases">
        <title>The genome and transcriptome sequence of Clonorchis sinensis provide insights into the carcinogenic liver fluke.</title>
        <authorList>
            <person name="Wang X."/>
            <person name="Huang Y."/>
            <person name="Chen W."/>
            <person name="Liu H."/>
            <person name="Guo L."/>
            <person name="Chen Y."/>
            <person name="Luo F."/>
            <person name="Zhou W."/>
            <person name="Sun J."/>
            <person name="Mao Q."/>
            <person name="Liang P."/>
            <person name="Zhou C."/>
            <person name="Tian Y."/>
            <person name="Men J."/>
            <person name="Lv X."/>
            <person name="Huang L."/>
            <person name="Zhou J."/>
            <person name="Hu Y."/>
            <person name="Li R."/>
            <person name="Zhang F."/>
            <person name="Lei H."/>
            <person name="Li X."/>
            <person name="Hu X."/>
            <person name="Liang C."/>
            <person name="Xu J."/>
            <person name="Wu Z."/>
            <person name="Yu X."/>
        </authorList>
    </citation>
    <scope>NUCLEOTIDE SEQUENCE</scope>
    <source>
        <strain>Henan</strain>
    </source>
</reference>
<dbReference type="Proteomes" id="UP000008909">
    <property type="component" value="Unassembled WGS sequence"/>
</dbReference>
<dbReference type="InterPro" id="IPR022683">
    <property type="entry name" value="Calpain_III"/>
</dbReference>
<dbReference type="InterPro" id="IPR036213">
    <property type="entry name" value="Calpain_III_sf"/>
</dbReference>
<gene>
    <name evidence="3" type="ORF">CLF_108141</name>
</gene>
<accession>G7YHP2</accession>
<dbReference type="PRINTS" id="PR00704">
    <property type="entry name" value="CALPAIN"/>
</dbReference>
<organism evidence="3 4">
    <name type="scientific">Clonorchis sinensis</name>
    <name type="common">Chinese liver fluke</name>
    <dbReference type="NCBI Taxonomy" id="79923"/>
    <lineage>
        <taxon>Eukaryota</taxon>
        <taxon>Metazoa</taxon>
        <taxon>Spiralia</taxon>
        <taxon>Lophotrochozoa</taxon>
        <taxon>Platyhelminthes</taxon>
        <taxon>Trematoda</taxon>
        <taxon>Digenea</taxon>
        <taxon>Opisthorchiida</taxon>
        <taxon>Opisthorchiata</taxon>
        <taxon>Opisthorchiidae</taxon>
        <taxon>Clonorchis</taxon>
    </lineage>
</organism>
<dbReference type="InterPro" id="IPR022682">
    <property type="entry name" value="Calpain_domain_III"/>
</dbReference>
<reference evidence="3" key="1">
    <citation type="journal article" date="2011" name="Genome Biol.">
        <title>The draft genome of the carcinogenic human liver fluke Clonorchis sinensis.</title>
        <authorList>
            <person name="Wang X."/>
            <person name="Chen W."/>
            <person name="Huang Y."/>
            <person name="Sun J."/>
            <person name="Men J."/>
            <person name="Liu H."/>
            <person name="Luo F."/>
            <person name="Guo L."/>
            <person name="Lv X."/>
            <person name="Deng C."/>
            <person name="Zhou C."/>
            <person name="Fan Y."/>
            <person name="Li X."/>
            <person name="Huang L."/>
            <person name="Hu Y."/>
            <person name="Liang C."/>
            <person name="Hu X."/>
            <person name="Xu J."/>
            <person name="Yu X."/>
        </authorList>
    </citation>
    <scope>NUCLEOTIDE SEQUENCE [LARGE SCALE GENOMIC DNA]</scope>
    <source>
        <strain evidence="3">Henan</strain>
    </source>
</reference>
<dbReference type="PANTHER" id="PTHR10183:SF433">
    <property type="entry name" value="CALPAIN-A-RELATED"/>
    <property type="match status" value="1"/>
</dbReference>
<keyword evidence="4" id="KW-1185">Reference proteome</keyword>
<dbReference type="InterPro" id="IPR022684">
    <property type="entry name" value="Calpain_cysteine_protease"/>
</dbReference>
<evidence type="ECO:0000313" key="3">
    <source>
        <dbReference type="EMBL" id="GAA52475.1"/>
    </source>
</evidence>
<proteinExistence type="inferred from homology"/>
<evidence type="ECO:0000256" key="1">
    <source>
        <dbReference type="ARBA" id="ARBA00007623"/>
    </source>
</evidence>
<dbReference type="InterPro" id="IPR011992">
    <property type="entry name" value="EF-hand-dom_pair"/>
</dbReference>
<dbReference type="GO" id="GO:0006508">
    <property type="term" value="P:proteolysis"/>
    <property type="evidence" value="ECO:0007669"/>
    <property type="project" value="InterPro"/>
</dbReference>
<dbReference type="GO" id="GO:0005737">
    <property type="term" value="C:cytoplasm"/>
    <property type="evidence" value="ECO:0007669"/>
    <property type="project" value="TreeGrafter"/>
</dbReference>
<feature type="domain" description="Peptidase C2 calpain" evidence="2">
    <location>
        <begin position="34"/>
        <end position="177"/>
    </location>
</feature>
<dbReference type="SUPFAM" id="SSF47473">
    <property type="entry name" value="EF-hand"/>
    <property type="match status" value="1"/>
</dbReference>